<proteinExistence type="predicted"/>
<evidence type="ECO:0000256" key="1">
    <source>
        <dbReference type="SAM" id="MobiDB-lite"/>
    </source>
</evidence>
<dbReference type="OrthoDB" id="60666at2759"/>
<dbReference type="RefSeq" id="XP_009831545.1">
    <property type="nucleotide sequence ID" value="XM_009833243.1"/>
</dbReference>
<dbReference type="GeneID" id="20809650"/>
<feature type="compositionally biased region" description="Basic and acidic residues" evidence="1">
    <location>
        <begin position="12"/>
        <end position="22"/>
    </location>
</feature>
<accession>W4GHQ1</accession>
<sequence>MSSKGGASMYENADKTPPRRQYFREKQREYRRNMIADMAALKAQCVHLQSVLVRLQTARSPSVVPREASDGPLSWHSIAIVFKREAHRVLTDRQSLGTQTQELQSLTKAMQRFVVTNIQPPMSRSNAWQNATLAADPSARNLGKEWLTQQMYHNMHEPFALFPAARLDEDLFHIDVQMSDDGEPIMGVERVQFLLPGTVQMFRRLIECNMWQAKLYNSVVEEITANTRLFHKTTPKGMFVNRLQGHFVEANRFVMVTRGVDEDEAYVCDPQTEVRQISPTHILLRFVSHVSQIFQPATGFVSVDEQATLKGVDVMDVDDGLKDEYVRRELIRRRHAELLPWRQHLMERMHQNATN</sequence>
<reference evidence="2" key="1">
    <citation type="submission" date="2013-12" db="EMBL/GenBank/DDBJ databases">
        <title>The Genome Sequence of Aphanomyces astaci APO3.</title>
        <authorList>
            <consortium name="The Broad Institute Genomics Platform"/>
            <person name="Russ C."/>
            <person name="Tyler B."/>
            <person name="van West P."/>
            <person name="Dieguez-Uribeondo J."/>
            <person name="Young S.K."/>
            <person name="Zeng Q."/>
            <person name="Gargeya S."/>
            <person name="Fitzgerald M."/>
            <person name="Abouelleil A."/>
            <person name="Alvarado L."/>
            <person name="Chapman S.B."/>
            <person name="Gainer-Dewar J."/>
            <person name="Goldberg J."/>
            <person name="Griggs A."/>
            <person name="Gujja S."/>
            <person name="Hansen M."/>
            <person name="Howarth C."/>
            <person name="Imamovic A."/>
            <person name="Ireland A."/>
            <person name="Larimer J."/>
            <person name="McCowan C."/>
            <person name="Murphy C."/>
            <person name="Pearson M."/>
            <person name="Poon T.W."/>
            <person name="Priest M."/>
            <person name="Roberts A."/>
            <person name="Saif S."/>
            <person name="Shea T."/>
            <person name="Sykes S."/>
            <person name="Wortman J."/>
            <person name="Nusbaum C."/>
            <person name="Birren B."/>
        </authorList>
    </citation>
    <scope>NUCLEOTIDE SEQUENCE [LARGE SCALE GENOMIC DNA]</scope>
    <source>
        <strain evidence="2">APO3</strain>
    </source>
</reference>
<gene>
    <name evidence="2" type="ORF">H257_07654</name>
</gene>
<dbReference type="EMBL" id="KI913129">
    <property type="protein sequence ID" value="ETV78826.1"/>
    <property type="molecule type" value="Genomic_DNA"/>
</dbReference>
<protein>
    <recommendedName>
        <fullName evidence="3">START domain-containing protein</fullName>
    </recommendedName>
</protein>
<name>W4GHQ1_APHAT</name>
<evidence type="ECO:0000313" key="2">
    <source>
        <dbReference type="EMBL" id="ETV78826.1"/>
    </source>
</evidence>
<dbReference type="AlphaFoldDB" id="W4GHQ1"/>
<dbReference type="VEuPathDB" id="FungiDB:H257_07654"/>
<feature type="region of interest" description="Disordered" evidence="1">
    <location>
        <begin position="1"/>
        <end position="22"/>
    </location>
</feature>
<organism evidence="2">
    <name type="scientific">Aphanomyces astaci</name>
    <name type="common">Crayfish plague agent</name>
    <dbReference type="NCBI Taxonomy" id="112090"/>
    <lineage>
        <taxon>Eukaryota</taxon>
        <taxon>Sar</taxon>
        <taxon>Stramenopiles</taxon>
        <taxon>Oomycota</taxon>
        <taxon>Saprolegniomycetes</taxon>
        <taxon>Saprolegniales</taxon>
        <taxon>Verrucalvaceae</taxon>
        <taxon>Aphanomyces</taxon>
    </lineage>
</organism>
<evidence type="ECO:0008006" key="3">
    <source>
        <dbReference type="Google" id="ProtNLM"/>
    </source>
</evidence>